<reference evidence="2" key="2">
    <citation type="submission" date="2014-07" db="EMBL/GenBank/DDBJ databases">
        <authorList>
            <person name="Hull J."/>
        </authorList>
    </citation>
    <scope>NUCLEOTIDE SEQUENCE</scope>
</reference>
<sequence length="166" mass="18413">PTHPVVTLQNKMEEPTSVQRVQEPKAPVKASDRKIVKASFSQIVRSSHNLHGVLKASSSSPVLSPTHAEIKELTTVPKLEEQEDLKNSNNTKKVTPTYSMIVKTSSNHSVDIVEKSSTSPHPLPKHDKIEQPTGWKTGWNQRGSIQSSFTKTAFHLDPFPTDEAEE</sequence>
<evidence type="ECO:0000313" key="2">
    <source>
        <dbReference type="EMBL" id="JAG24233.1"/>
    </source>
</evidence>
<evidence type="ECO:0000256" key="1">
    <source>
        <dbReference type="SAM" id="MobiDB-lite"/>
    </source>
</evidence>
<feature type="region of interest" description="Disordered" evidence="1">
    <location>
        <begin position="1"/>
        <end position="30"/>
    </location>
</feature>
<name>A0A0A9XZE6_LYGHE</name>
<gene>
    <name evidence="2" type="primary">pin4_1</name>
    <name evidence="2" type="ORF">CM83_4333</name>
</gene>
<proteinExistence type="predicted"/>
<accession>A0A0A9XZE6</accession>
<dbReference type="EMBL" id="GBHO01019371">
    <property type="protein sequence ID" value="JAG24233.1"/>
    <property type="molecule type" value="Transcribed_RNA"/>
</dbReference>
<reference evidence="2" key="1">
    <citation type="journal article" date="2014" name="PLoS ONE">
        <title>Transcriptome-Based Identification of ABC Transporters in the Western Tarnished Plant Bug Lygus hesperus.</title>
        <authorList>
            <person name="Hull J.J."/>
            <person name="Chaney K."/>
            <person name="Geib S.M."/>
            <person name="Fabrick J.A."/>
            <person name="Brent C.S."/>
            <person name="Walsh D."/>
            <person name="Lavine L.C."/>
        </authorList>
    </citation>
    <scope>NUCLEOTIDE SEQUENCE</scope>
</reference>
<protein>
    <submittedName>
        <fullName evidence="2">Peptidyl-prolyl cis-trans isomerase pin4</fullName>
    </submittedName>
</protein>
<feature type="non-terminal residue" evidence="2">
    <location>
        <position position="1"/>
    </location>
</feature>
<keyword evidence="2" id="KW-0413">Isomerase</keyword>
<feature type="compositionally biased region" description="Polar residues" evidence="1">
    <location>
        <begin position="106"/>
        <end position="120"/>
    </location>
</feature>
<feature type="non-terminal residue" evidence="2">
    <location>
        <position position="166"/>
    </location>
</feature>
<organism evidence="2">
    <name type="scientific">Lygus hesperus</name>
    <name type="common">Western plant bug</name>
    <dbReference type="NCBI Taxonomy" id="30085"/>
    <lineage>
        <taxon>Eukaryota</taxon>
        <taxon>Metazoa</taxon>
        <taxon>Ecdysozoa</taxon>
        <taxon>Arthropoda</taxon>
        <taxon>Hexapoda</taxon>
        <taxon>Insecta</taxon>
        <taxon>Pterygota</taxon>
        <taxon>Neoptera</taxon>
        <taxon>Paraneoptera</taxon>
        <taxon>Hemiptera</taxon>
        <taxon>Heteroptera</taxon>
        <taxon>Panheteroptera</taxon>
        <taxon>Cimicomorpha</taxon>
        <taxon>Miridae</taxon>
        <taxon>Mirini</taxon>
        <taxon>Lygus</taxon>
    </lineage>
</organism>
<dbReference type="GO" id="GO:0016853">
    <property type="term" value="F:isomerase activity"/>
    <property type="evidence" value="ECO:0007669"/>
    <property type="project" value="UniProtKB-KW"/>
</dbReference>
<feature type="region of interest" description="Disordered" evidence="1">
    <location>
        <begin position="106"/>
        <end position="166"/>
    </location>
</feature>
<dbReference type="AlphaFoldDB" id="A0A0A9XZE6"/>
<feature type="compositionally biased region" description="Polar residues" evidence="1">
    <location>
        <begin position="138"/>
        <end position="151"/>
    </location>
</feature>